<dbReference type="EMBL" id="LHQQ01000090">
    <property type="protein sequence ID" value="KOS43067.1"/>
    <property type="molecule type" value="Genomic_DNA"/>
</dbReference>
<protein>
    <submittedName>
        <fullName evidence="2">Uncharacterized protein</fullName>
    </submittedName>
</protein>
<feature type="transmembrane region" description="Helical" evidence="1">
    <location>
        <begin position="6"/>
        <end position="24"/>
    </location>
</feature>
<keyword evidence="1" id="KW-1133">Transmembrane helix</keyword>
<proteinExistence type="predicted"/>
<accession>A0A0M8P401</accession>
<reference evidence="2 3" key="1">
    <citation type="submission" date="2015-08" db="EMBL/GenBank/DDBJ databases">
        <title>Genome sequencing of Penicillium nordicum.</title>
        <authorList>
            <person name="Nguyen H.D."/>
            <person name="Seifert K.A."/>
        </authorList>
    </citation>
    <scope>NUCLEOTIDE SEQUENCE [LARGE SCALE GENOMIC DNA]</scope>
    <source>
        <strain evidence="2 3">DAOMC 185683</strain>
    </source>
</reference>
<evidence type="ECO:0000313" key="2">
    <source>
        <dbReference type="EMBL" id="KOS43067.1"/>
    </source>
</evidence>
<gene>
    <name evidence="2" type="ORF">ACN38_g6039</name>
</gene>
<keyword evidence="3" id="KW-1185">Reference proteome</keyword>
<keyword evidence="1" id="KW-0812">Transmembrane</keyword>
<name>A0A0M8P401_9EURO</name>
<evidence type="ECO:0000256" key="1">
    <source>
        <dbReference type="SAM" id="Phobius"/>
    </source>
</evidence>
<comment type="caution">
    <text evidence="2">The sequence shown here is derived from an EMBL/GenBank/DDBJ whole genome shotgun (WGS) entry which is preliminary data.</text>
</comment>
<organism evidence="2 3">
    <name type="scientific">Penicillium nordicum</name>
    <dbReference type="NCBI Taxonomy" id="229535"/>
    <lineage>
        <taxon>Eukaryota</taxon>
        <taxon>Fungi</taxon>
        <taxon>Dikarya</taxon>
        <taxon>Ascomycota</taxon>
        <taxon>Pezizomycotina</taxon>
        <taxon>Eurotiomycetes</taxon>
        <taxon>Eurotiomycetidae</taxon>
        <taxon>Eurotiales</taxon>
        <taxon>Aspergillaceae</taxon>
        <taxon>Penicillium</taxon>
    </lineage>
</organism>
<dbReference type="Proteomes" id="UP000037696">
    <property type="component" value="Unassembled WGS sequence"/>
</dbReference>
<evidence type="ECO:0000313" key="3">
    <source>
        <dbReference type="Proteomes" id="UP000037696"/>
    </source>
</evidence>
<dbReference type="AlphaFoldDB" id="A0A0M8P401"/>
<sequence length="120" mass="13532">MFIHCIVGRLFGGGMLIFLLIFLLQCGLGGVGRVDRGGEVISLKGIVLVRILNDTIQTHWDLVARVIRTSDFGLWAKRKLSNASPTRQHVMIRMDDKILFNFMLRTSASILFYESSTIFS</sequence>
<keyword evidence="1" id="KW-0472">Membrane</keyword>